<keyword evidence="3" id="KW-0732">Signal</keyword>
<dbReference type="CDD" id="cd00146">
    <property type="entry name" value="PKD"/>
    <property type="match status" value="1"/>
</dbReference>
<dbReference type="PROSITE" id="PS50825">
    <property type="entry name" value="HYR"/>
    <property type="match status" value="1"/>
</dbReference>
<evidence type="ECO:0000313" key="6">
    <source>
        <dbReference type="Proteomes" id="UP000199021"/>
    </source>
</evidence>
<dbReference type="Gene3D" id="2.60.120.380">
    <property type="match status" value="1"/>
</dbReference>
<feature type="region of interest" description="Disordered" evidence="2">
    <location>
        <begin position="98"/>
        <end position="137"/>
    </location>
</feature>
<keyword evidence="1" id="KW-0677">Repeat</keyword>
<evidence type="ECO:0000256" key="2">
    <source>
        <dbReference type="SAM" id="MobiDB-lite"/>
    </source>
</evidence>
<dbReference type="Proteomes" id="UP000199021">
    <property type="component" value="Unassembled WGS sequence"/>
</dbReference>
<gene>
    <name evidence="5" type="ORF">SAMN05444359_13526</name>
</gene>
<organism evidence="5 6">
    <name type="scientific">Neolewinella agarilytica</name>
    <dbReference type="NCBI Taxonomy" id="478744"/>
    <lineage>
        <taxon>Bacteria</taxon>
        <taxon>Pseudomonadati</taxon>
        <taxon>Bacteroidota</taxon>
        <taxon>Saprospiria</taxon>
        <taxon>Saprospirales</taxon>
        <taxon>Lewinellaceae</taxon>
        <taxon>Neolewinella</taxon>
    </lineage>
</organism>
<name>A0A1H9NAM1_9BACT</name>
<dbReference type="InterPro" id="IPR026444">
    <property type="entry name" value="Secre_tail"/>
</dbReference>
<feature type="compositionally biased region" description="Polar residues" evidence="2">
    <location>
        <begin position="114"/>
        <end position="132"/>
    </location>
</feature>
<dbReference type="RefSeq" id="WP_090172874.1">
    <property type="nucleotide sequence ID" value="NZ_FOFB01000035.1"/>
</dbReference>
<sequence length="1345" mass="140983">MKFRTALISSFLLFTAVISGQAGMTINFDSPCTGSLILTYTGTDATGRHMYGDESFNGPGNPVFSVFWDQASGTWLAGLFGTGSASDILYATGPNTFSPNPPDSATEPYPATASGCSGSATVSGSGTQSTAGTPCEGIGDDDMDGICNDNDVCPGQDDTLDDDGDNIPDCIDPNPGTFDGVSFDSPCLGGVIAFTLTGNDGTRNTYSNTAQGLEIEFDVTNGRWEMRGSGAGGAVIYFNTLASIPNPPSTLAMAWESEPAGGCSDSPTVGGNGTQDARCAAVCDDGDPCTTDTLDDNCNCNSGPDEEAPTLTGCPSDEQDGVDNGSCMFETPDYTSLITVSDNCTTSTPTLLQIPAAGTLLGSGTFEIKLVATDLEGNASDTCRITLNNADIAPPTAICLQDVEVLIDENGMATLTPADLDAGSTDNCGITNRSLSVTDFTCDDVSTTAISVTLTVEDAAGGQGSCSSSVTVSDNIAPTFDCTDITVSLDATGEYFISNSDIFDRMIQNWDDNCAPAPTNLGSGNRTITCANITNGTFTYFFGAFDGNGQEATCTATITVLDPSLACDDAPTAQCAATAVVQIDADGNADLSSIDDGSSDDNTLPEDLLFSIDGDILDCDDVDMPAQMVTLIVTDNVGQSATCTSMVTVEDNIAPEVTCQNVAYDLDANASFLLFRNSVIQDILTSFSDNCAASSVNEGVTQNTFGCNDLGINSESMFYRDRPFGPTSQEGRCNVLIQINDPLGVCATPPTLTCNDFRDYIPEGETTYSLSTADLTASASDDQGVYAVVFGNEQTTIGQRDNANGNFNSIGHGQSFTAPQTGHIQAIKVRFAAAKSNAIMFLYNSGTGSGTAGSFGFPALVQSGIELFASPTGSLTEILLDTPFPVVQGQQYSFVFEGLTHPYYSVTPDAYPGGDFIFDYDLSSGCCTFGDLVFEIDFIGPTEMEVPAGVSVAEIYAVDNFGTYSAVCESAITIDAACTPGTFSEVPMPAADGYCALEDFTLTALAELNDSEEIYWYMGTCADQSLFTGAGSPVFLGTGSSINLQFPDADEDISIVCIVQGPDGCGDGECVSTTLLHETTAPVVAAINIERMLDANGTVTILPEEVFDAANSSDNCPEIGRAAGPPVVPVSVSPNTFTEAGVYPVTLTARDNFGNTSTAPAEVTISAALPVEWLSFSADAGAKTVDLQWETTTEPDNAGFHIERSPDGNAWAVIAQQAPLESNRYLRIDEAPLTGENYYRIRQTDFDGTVTYSPVRVVTFLGDLARISVRPNPMTDAFTVTVPTSFGEDVDLSLYDLTGRLIQLQTSATSSGTRVETRELASGVYLLRATSRDGKQTQTVRVIRQ</sequence>
<dbReference type="NCBIfam" id="TIGR04183">
    <property type="entry name" value="Por_Secre_tail"/>
    <property type="match status" value="1"/>
</dbReference>
<keyword evidence="6" id="KW-1185">Reference proteome</keyword>
<proteinExistence type="predicted"/>
<dbReference type="EMBL" id="FOFB01000035">
    <property type="protein sequence ID" value="SER32861.1"/>
    <property type="molecule type" value="Genomic_DNA"/>
</dbReference>
<dbReference type="STRING" id="478744.SAMN05444359_13526"/>
<dbReference type="OrthoDB" id="680177at2"/>
<accession>A0A1H9NAM1</accession>
<feature type="domain" description="HYR" evidence="4">
    <location>
        <begin position="304"/>
        <end position="391"/>
    </location>
</feature>
<evidence type="ECO:0000256" key="1">
    <source>
        <dbReference type="ARBA" id="ARBA00022737"/>
    </source>
</evidence>
<evidence type="ECO:0000256" key="3">
    <source>
        <dbReference type="SAM" id="SignalP"/>
    </source>
</evidence>
<dbReference type="InterPro" id="IPR003410">
    <property type="entry name" value="HYR_dom"/>
</dbReference>
<feature type="chain" id="PRO_5011663503" evidence="3">
    <location>
        <begin position="23"/>
        <end position="1345"/>
    </location>
</feature>
<evidence type="ECO:0000259" key="4">
    <source>
        <dbReference type="PROSITE" id="PS50825"/>
    </source>
</evidence>
<evidence type="ECO:0000313" key="5">
    <source>
        <dbReference type="EMBL" id="SER32861.1"/>
    </source>
</evidence>
<dbReference type="PANTHER" id="PTHR24273">
    <property type="entry name" value="FI04643P-RELATED"/>
    <property type="match status" value="1"/>
</dbReference>
<dbReference type="PANTHER" id="PTHR24273:SF32">
    <property type="entry name" value="HYALIN"/>
    <property type="match status" value="1"/>
</dbReference>
<dbReference type="InterPro" id="IPR013783">
    <property type="entry name" value="Ig-like_fold"/>
</dbReference>
<dbReference type="InParanoid" id="A0A1H9NAM1"/>
<reference evidence="6" key="1">
    <citation type="submission" date="2016-10" db="EMBL/GenBank/DDBJ databases">
        <authorList>
            <person name="Varghese N."/>
            <person name="Submissions S."/>
        </authorList>
    </citation>
    <scope>NUCLEOTIDE SEQUENCE [LARGE SCALE GENOMIC DNA]</scope>
    <source>
        <strain evidence="6">DSM 24740</strain>
    </source>
</reference>
<feature type="signal peptide" evidence="3">
    <location>
        <begin position="1"/>
        <end position="22"/>
    </location>
</feature>
<dbReference type="Pfam" id="PF18962">
    <property type="entry name" value="Por_Secre_tail"/>
    <property type="match status" value="1"/>
</dbReference>
<dbReference type="Gene3D" id="2.60.40.10">
    <property type="entry name" value="Immunoglobulins"/>
    <property type="match status" value="1"/>
</dbReference>
<protein>
    <submittedName>
        <fullName evidence="5">Por secretion system C-terminal sorting domain-containing protein</fullName>
    </submittedName>
</protein>